<organism evidence="2 3">
    <name type="scientific">Aspergillus versicolor CBS 583.65</name>
    <dbReference type="NCBI Taxonomy" id="1036611"/>
    <lineage>
        <taxon>Eukaryota</taxon>
        <taxon>Fungi</taxon>
        <taxon>Dikarya</taxon>
        <taxon>Ascomycota</taxon>
        <taxon>Pezizomycotina</taxon>
        <taxon>Eurotiomycetes</taxon>
        <taxon>Eurotiomycetidae</taxon>
        <taxon>Eurotiales</taxon>
        <taxon>Aspergillaceae</taxon>
        <taxon>Aspergillus</taxon>
        <taxon>Aspergillus subgen. Nidulantes</taxon>
    </lineage>
</organism>
<keyword evidence="3" id="KW-1185">Reference proteome</keyword>
<feature type="transmembrane region" description="Helical" evidence="1">
    <location>
        <begin position="31"/>
        <end position="50"/>
    </location>
</feature>
<dbReference type="VEuPathDB" id="FungiDB:ASPVEDRAFT_539524"/>
<sequence>MLNTSKVGNLAFPRVGSTGSVRFLLQPEPNLVRFLCFLALINIIASLRRFPSFAFRRPRKARHFFIVQGKTLHINRIHGGLATAPALSRRPPITAESAAPAAQEASIKVIRSCLSTRPISHKSSVLVLVSHPQAFQAF</sequence>
<name>A0A1L9PES9_ASPVE</name>
<dbReference type="GeneID" id="63730374"/>
<proteinExistence type="predicted"/>
<evidence type="ECO:0000256" key="1">
    <source>
        <dbReference type="SAM" id="Phobius"/>
    </source>
</evidence>
<reference evidence="3" key="1">
    <citation type="journal article" date="2017" name="Genome Biol.">
        <title>Comparative genomics reveals high biological diversity and specific adaptations in the industrially and medically important fungal genus Aspergillus.</title>
        <authorList>
            <person name="de Vries R.P."/>
            <person name="Riley R."/>
            <person name="Wiebenga A."/>
            <person name="Aguilar-Osorio G."/>
            <person name="Amillis S."/>
            <person name="Uchima C.A."/>
            <person name="Anderluh G."/>
            <person name="Asadollahi M."/>
            <person name="Askin M."/>
            <person name="Barry K."/>
            <person name="Battaglia E."/>
            <person name="Bayram O."/>
            <person name="Benocci T."/>
            <person name="Braus-Stromeyer S.A."/>
            <person name="Caldana C."/>
            <person name="Canovas D."/>
            <person name="Cerqueira G.C."/>
            <person name="Chen F."/>
            <person name="Chen W."/>
            <person name="Choi C."/>
            <person name="Clum A."/>
            <person name="Dos Santos R.A."/>
            <person name="Damasio A.R."/>
            <person name="Diallinas G."/>
            <person name="Emri T."/>
            <person name="Fekete E."/>
            <person name="Flipphi M."/>
            <person name="Freyberg S."/>
            <person name="Gallo A."/>
            <person name="Gournas C."/>
            <person name="Habgood R."/>
            <person name="Hainaut M."/>
            <person name="Harispe M.L."/>
            <person name="Henrissat B."/>
            <person name="Hilden K.S."/>
            <person name="Hope R."/>
            <person name="Hossain A."/>
            <person name="Karabika E."/>
            <person name="Karaffa L."/>
            <person name="Karanyi Z."/>
            <person name="Krasevec N."/>
            <person name="Kuo A."/>
            <person name="Kusch H."/>
            <person name="LaButti K."/>
            <person name="Lagendijk E.L."/>
            <person name="Lapidus A."/>
            <person name="Levasseur A."/>
            <person name="Lindquist E."/>
            <person name="Lipzen A."/>
            <person name="Logrieco A.F."/>
            <person name="MacCabe A."/>
            <person name="Maekelae M.R."/>
            <person name="Malavazi I."/>
            <person name="Melin P."/>
            <person name="Meyer V."/>
            <person name="Mielnichuk N."/>
            <person name="Miskei M."/>
            <person name="Molnar A.P."/>
            <person name="Mule G."/>
            <person name="Ngan C.Y."/>
            <person name="Orejas M."/>
            <person name="Orosz E."/>
            <person name="Ouedraogo J.P."/>
            <person name="Overkamp K.M."/>
            <person name="Park H.-S."/>
            <person name="Perrone G."/>
            <person name="Piumi F."/>
            <person name="Punt P.J."/>
            <person name="Ram A.F."/>
            <person name="Ramon A."/>
            <person name="Rauscher S."/>
            <person name="Record E."/>
            <person name="Riano-Pachon D.M."/>
            <person name="Robert V."/>
            <person name="Roehrig J."/>
            <person name="Ruller R."/>
            <person name="Salamov A."/>
            <person name="Salih N.S."/>
            <person name="Samson R.A."/>
            <person name="Sandor E."/>
            <person name="Sanguinetti M."/>
            <person name="Schuetze T."/>
            <person name="Sepcic K."/>
            <person name="Shelest E."/>
            <person name="Sherlock G."/>
            <person name="Sophianopoulou V."/>
            <person name="Squina F.M."/>
            <person name="Sun H."/>
            <person name="Susca A."/>
            <person name="Todd R.B."/>
            <person name="Tsang A."/>
            <person name="Unkles S.E."/>
            <person name="van de Wiele N."/>
            <person name="van Rossen-Uffink D."/>
            <person name="Oliveira J.V."/>
            <person name="Vesth T.C."/>
            <person name="Visser J."/>
            <person name="Yu J.-H."/>
            <person name="Zhou M."/>
            <person name="Andersen M.R."/>
            <person name="Archer D.B."/>
            <person name="Baker S.E."/>
            <person name="Benoit I."/>
            <person name="Brakhage A.A."/>
            <person name="Braus G.H."/>
            <person name="Fischer R."/>
            <person name="Frisvad J.C."/>
            <person name="Goldman G.H."/>
            <person name="Houbraken J."/>
            <person name="Oakley B."/>
            <person name="Pocsi I."/>
            <person name="Scazzocchio C."/>
            <person name="Seiboth B."/>
            <person name="vanKuyk P.A."/>
            <person name="Wortman J."/>
            <person name="Dyer P.S."/>
            <person name="Grigoriev I.V."/>
        </authorList>
    </citation>
    <scope>NUCLEOTIDE SEQUENCE [LARGE SCALE GENOMIC DNA]</scope>
    <source>
        <strain evidence="3">CBS 583.65</strain>
    </source>
</reference>
<dbReference type="RefSeq" id="XP_040665765.1">
    <property type="nucleotide sequence ID" value="XM_040814863.1"/>
</dbReference>
<keyword evidence="1" id="KW-0812">Transmembrane</keyword>
<dbReference type="EMBL" id="KV878127">
    <property type="protein sequence ID" value="OJJ00003.1"/>
    <property type="molecule type" value="Genomic_DNA"/>
</dbReference>
<keyword evidence="1" id="KW-1133">Transmembrane helix</keyword>
<gene>
    <name evidence="2" type="ORF">ASPVEDRAFT_539524</name>
</gene>
<evidence type="ECO:0000313" key="3">
    <source>
        <dbReference type="Proteomes" id="UP000184073"/>
    </source>
</evidence>
<dbReference type="AlphaFoldDB" id="A0A1L9PES9"/>
<evidence type="ECO:0000313" key="2">
    <source>
        <dbReference type="EMBL" id="OJJ00003.1"/>
    </source>
</evidence>
<protein>
    <submittedName>
        <fullName evidence="2">Uncharacterized protein</fullName>
    </submittedName>
</protein>
<dbReference type="Proteomes" id="UP000184073">
    <property type="component" value="Unassembled WGS sequence"/>
</dbReference>
<accession>A0A1L9PES9</accession>
<keyword evidence="1" id="KW-0472">Membrane</keyword>